<keyword evidence="1" id="KW-0472">Membrane</keyword>
<name>A0A4R6V053_9ACTN</name>
<dbReference type="PANTHER" id="PTHR40078">
    <property type="entry name" value="INTEGRAL MEMBRANE PROTEIN-RELATED"/>
    <property type="match status" value="1"/>
</dbReference>
<keyword evidence="1" id="KW-0812">Transmembrane</keyword>
<evidence type="ECO:0000313" key="3">
    <source>
        <dbReference type="Proteomes" id="UP000295281"/>
    </source>
</evidence>
<evidence type="ECO:0000256" key="1">
    <source>
        <dbReference type="SAM" id="Phobius"/>
    </source>
</evidence>
<dbReference type="AlphaFoldDB" id="A0A4R6V053"/>
<gene>
    <name evidence="2" type="ORF">EV190_104103</name>
</gene>
<dbReference type="InterPro" id="IPR038750">
    <property type="entry name" value="YczE/YyaS-like"/>
</dbReference>
<keyword evidence="3" id="KW-1185">Reference proteome</keyword>
<evidence type="ECO:0000313" key="2">
    <source>
        <dbReference type="EMBL" id="TDQ53314.1"/>
    </source>
</evidence>
<dbReference type="Pfam" id="PF19700">
    <property type="entry name" value="DUF6198"/>
    <property type="match status" value="1"/>
</dbReference>
<feature type="transmembrane region" description="Helical" evidence="1">
    <location>
        <begin position="39"/>
        <end position="59"/>
    </location>
</feature>
<reference evidence="2 3" key="1">
    <citation type="submission" date="2019-03" db="EMBL/GenBank/DDBJ databases">
        <title>Genomic Encyclopedia of Type Strains, Phase IV (KMG-IV): sequencing the most valuable type-strain genomes for metagenomic binning, comparative biology and taxonomic classification.</title>
        <authorList>
            <person name="Goeker M."/>
        </authorList>
    </citation>
    <scope>NUCLEOTIDE SEQUENCE [LARGE SCALE GENOMIC DNA]</scope>
    <source>
        <strain evidence="2 3">DSM 46770</strain>
    </source>
</reference>
<feature type="transmembrane region" description="Helical" evidence="1">
    <location>
        <begin position="131"/>
        <end position="153"/>
    </location>
</feature>
<feature type="transmembrane region" description="Helical" evidence="1">
    <location>
        <begin position="182"/>
        <end position="209"/>
    </location>
</feature>
<feature type="transmembrane region" description="Helical" evidence="1">
    <location>
        <begin position="104"/>
        <end position="125"/>
    </location>
</feature>
<accession>A0A4R6V053</accession>
<feature type="transmembrane region" description="Helical" evidence="1">
    <location>
        <begin position="79"/>
        <end position="97"/>
    </location>
</feature>
<organism evidence="2 3">
    <name type="scientific">Actinorugispora endophytica</name>
    <dbReference type="NCBI Taxonomy" id="1605990"/>
    <lineage>
        <taxon>Bacteria</taxon>
        <taxon>Bacillati</taxon>
        <taxon>Actinomycetota</taxon>
        <taxon>Actinomycetes</taxon>
        <taxon>Streptosporangiales</taxon>
        <taxon>Nocardiopsidaceae</taxon>
        <taxon>Actinorugispora</taxon>
    </lineage>
</organism>
<dbReference type="Proteomes" id="UP000295281">
    <property type="component" value="Unassembled WGS sequence"/>
</dbReference>
<keyword evidence="1" id="KW-1133">Transmembrane helix</keyword>
<protein>
    <submittedName>
        <fullName evidence="2">Putative membrane protein YczE</fullName>
    </submittedName>
</protein>
<proteinExistence type="predicted"/>
<dbReference type="PANTHER" id="PTHR40078:SF1">
    <property type="entry name" value="INTEGRAL MEMBRANE PROTEIN"/>
    <property type="match status" value="1"/>
</dbReference>
<sequence length="228" mass="23996">MAQFDPPENTVSRQSSDPVGLLSRMFVSPLLPSPRPRRLIQLLLGLHLFGLGSAMQVAAHLGANPWDVLHQGLHLRTGWSIGTWNIVLGAAVVLLWIPLRQRVGLGTVSNVVVIGLTLDASLLWLPEPGSLPARALMLVLGIVAVAVGSGLYIGARLGPGPRDGLMTGLAERGMSIRLGRTLVEATVLAAGFLLGGTVGVGTLLFMVAIGPLAQVFIPMFDVDRAEQG</sequence>
<comment type="caution">
    <text evidence="2">The sequence shown here is derived from an EMBL/GenBank/DDBJ whole genome shotgun (WGS) entry which is preliminary data.</text>
</comment>
<dbReference type="RefSeq" id="WP_394345499.1">
    <property type="nucleotide sequence ID" value="NZ_SNYN01000004.1"/>
</dbReference>
<dbReference type="EMBL" id="SNYN01000004">
    <property type="protein sequence ID" value="TDQ53314.1"/>
    <property type="molecule type" value="Genomic_DNA"/>
</dbReference>